<comment type="similarity">
    <text evidence="2">Belongs to the EamA transporter family.</text>
</comment>
<dbReference type="SUPFAM" id="SSF103481">
    <property type="entry name" value="Multidrug resistance efflux transporter EmrE"/>
    <property type="match status" value="2"/>
</dbReference>
<evidence type="ECO:0000256" key="4">
    <source>
        <dbReference type="ARBA" id="ARBA00022989"/>
    </source>
</evidence>
<feature type="domain" description="EamA" evidence="7">
    <location>
        <begin position="163"/>
        <end position="304"/>
    </location>
</feature>
<dbReference type="Pfam" id="PF00892">
    <property type="entry name" value="EamA"/>
    <property type="match status" value="2"/>
</dbReference>
<feature type="transmembrane region" description="Helical" evidence="6">
    <location>
        <begin position="134"/>
        <end position="152"/>
    </location>
</feature>
<organism evidence="8 9">
    <name type="scientific">Myceligenerans crystallogenes</name>
    <dbReference type="NCBI Taxonomy" id="316335"/>
    <lineage>
        <taxon>Bacteria</taxon>
        <taxon>Bacillati</taxon>
        <taxon>Actinomycetota</taxon>
        <taxon>Actinomycetes</taxon>
        <taxon>Micrococcales</taxon>
        <taxon>Promicromonosporaceae</taxon>
        <taxon>Myceligenerans</taxon>
    </lineage>
</organism>
<keyword evidence="5 6" id="KW-0472">Membrane</keyword>
<dbReference type="EMBL" id="BAAANL010000005">
    <property type="protein sequence ID" value="GAA1868180.1"/>
    <property type="molecule type" value="Genomic_DNA"/>
</dbReference>
<feature type="domain" description="EamA" evidence="7">
    <location>
        <begin position="17"/>
        <end position="152"/>
    </location>
</feature>
<proteinExistence type="inferred from homology"/>
<dbReference type="InterPro" id="IPR050638">
    <property type="entry name" value="AA-Vitamin_Transporters"/>
</dbReference>
<feature type="transmembrane region" description="Helical" evidence="6">
    <location>
        <begin position="81"/>
        <end position="101"/>
    </location>
</feature>
<comment type="caution">
    <text evidence="8">The sequence shown here is derived from an EMBL/GenBank/DDBJ whole genome shotgun (WGS) entry which is preliminary data.</text>
</comment>
<name>A0ABN2NGD4_9MICO</name>
<keyword evidence="9" id="KW-1185">Reference proteome</keyword>
<keyword evidence="4 6" id="KW-1133">Transmembrane helix</keyword>
<dbReference type="InterPro" id="IPR000620">
    <property type="entry name" value="EamA_dom"/>
</dbReference>
<evidence type="ECO:0000256" key="2">
    <source>
        <dbReference type="ARBA" id="ARBA00007362"/>
    </source>
</evidence>
<feature type="transmembrane region" description="Helical" evidence="6">
    <location>
        <begin position="288"/>
        <end position="307"/>
    </location>
</feature>
<evidence type="ECO:0000256" key="3">
    <source>
        <dbReference type="ARBA" id="ARBA00022692"/>
    </source>
</evidence>
<dbReference type="InterPro" id="IPR037185">
    <property type="entry name" value="EmrE-like"/>
</dbReference>
<evidence type="ECO:0000313" key="8">
    <source>
        <dbReference type="EMBL" id="GAA1868180.1"/>
    </source>
</evidence>
<accession>A0ABN2NGD4</accession>
<dbReference type="PANTHER" id="PTHR32322:SF2">
    <property type="entry name" value="EAMA DOMAIN-CONTAINING PROTEIN"/>
    <property type="match status" value="1"/>
</dbReference>
<feature type="transmembrane region" description="Helical" evidence="6">
    <location>
        <begin position="107"/>
        <end position="127"/>
    </location>
</feature>
<feature type="transmembrane region" description="Helical" evidence="6">
    <location>
        <begin position="164"/>
        <end position="181"/>
    </location>
</feature>
<feature type="transmembrane region" description="Helical" evidence="6">
    <location>
        <begin position="193"/>
        <end position="212"/>
    </location>
</feature>
<sequence length="310" mass="31786">MRPAVVRPRRRPGRLTVGYLFALVSAMAFGLSGSFAKGLLDAGWSAGAAVTLRVLIGAAVLAVPALLALRGRWSLLRENAWVFAVYGLVAVAGTQLTYFYAVSYMDVAVALLIEFLAPIVVVGWMWARHGRRPGPWVVAGGAVALTGLALVLDLAAGGGISARGVLWALGAMAGCAVYFVMSARPTPLPPVTLAAGGLLVGGAVLLVAGLVGVVPFDVALVPVRFRDLTVDWWVPVLGLGLVTAAVAYVAGIAASRRLGARLASFAGLSEAVLAVIFAWLLLGQSLGAIQLLGGALILAGVVMVRAGETA</sequence>
<feature type="transmembrane region" description="Helical" evidence="6">
    <location>
        <begin position="232"/>
        <end position="250"/>
    </location>
</feature>
<feature type="transmembrane region" description="Helical" evidence="6">
    <location>
        <begin position="46"/>
        <end position="69"/>
    </location>
</feature>
<evidence type="ECO:0000259" key="7">
    <source>
        <dbReference type="Pfam" id="PF00892"/>
    </source>
</evidence>
<comment type="subcellular location">
    <subcellularLocation>
        <location evidence="1">Membrane</location>
        <topology evidence="1">Multi-pass membrane protein</topology>
    </subcellularLocation>
</comment>
<feature type="transmembrane region" description="Helical" evidence="6">
    <location>
        <begin position="262"/>
        <end position="282"/>
    </location>
</feature>
<evidence type="ECO:0000313" key="9">
    <source>
        <dbReference type="Proteomes" id="UP001501094"/>
    </source>
</evidence>
<gene>
    <name evidence="8" type="ORF">GCM10009751_28390</name>
</gene>
<keyword evidence="3 6" id="KW-0812">Transmembrane</keyword>
<dbReference type="Proteomes" id="UP001501094">
    <property type="component" value="Unassembled WGS sequence"/>
</dbReference>
<evidence type="ECO:0000256" key="6">
    <source>
        <dbReference type="SAM" id="Phobius"/>
    </source>
</evidence>
<reference evidence="8 9" key="1">
    <citation type="journal article" date="2019" name="Int. J. Syst. Evol. Microbiol.">
        <title>The Global Catalogue of Microorganisms (GCM) 10K type strain sequencing project: providing services to taxonomists for standard genome sequencing and annotation.</title>
        <authorList>
            <consortium name="The Broad Institute Genomics Platform"/>
            <consortium name="The Broad Institute Genome Sequencing Center for Infectious Disease"/>
            <person name="Wu L."/>
            <person name="Ma J."/>
        </authorList>
    </citation>
    <scope>NUCLEOTIDE SEQUENCE [LARGE SCALE GENOMIC DNA]</scope>
    <source>
        <strain evidence="8 9">JCM 14326</strain>
    </source>
</reference>
<dbReference type="PANTHER" id="PTHR32322">
    <property type="entry name" value="INNER MEMBRANE TRANSPORTER"/>
    <property type="match status" value="1"/>
</dbReference>
<protein>
    <recommendedName>
        <fullName evidence="7">EamA domain-containing protein</fullName>
    </recommendedName>
</protein>
<evidence type="ECO:0000256" key="1">
    <source>
        <dbReference type="ARBA" id="ARBA00004141"/>
    </source>
</evidence>
<evidence type="ECO:0000256" key="5">
    <source>
        <dbReference type="ARBA" id="ARBA00023136"/>
    </source>
</evidence>